<accession>A0ACC1XSK4</accession>
<evidence type="ECO:0000313" key="1">
    <source>
        <dbReference type="EMBL" id="KAJ4713280.1"/>
    </source>
</evidence>
<keyword evidence="2" id="KW-1185">Reference proteome</keyword>
<evidence type="ECO:0000313" key="2">
    <source>
        <dbReference type="Proteomes" id="UP001164539"/>
    </source>
</evidence>
<proteinExistence type="predicted"/>
<sequence length="115" mass="12474">MRPLGISTANSGLLQWNSPLPYLFGGVLLLFGVIAVALLFLSCSICYNKYSRSSSMDDHQSSPTDKEEKPANAVHTAAALEPRVVVIMAGDDHPTYIARPSAQDLTSCNHQQQEV</sequence>
<dbReference type="EMBL" id="CM051401">
    <property type="protein sequence ID" value="KAJ4713280.1"/>
    <property type="molecule type" value="Genomic_DNA"/>
</dbReference>
<organism evidence="1 2">
    <name type="scientific">Melia azedarach</name>
    <name type="common">Chinaberry tree</name>
    <dbReference type="NCBI Taxonomy" id="155640"/>
    <lineage>
        <taxon>Eukaryota</taxon>
        <taxon>Viridiplantae</taxon>
        <taxon>Streptophyta</taxon>
        <taxon>Embryophyta</taxon>
        <taxon>Tracheophyta</taxon>
        <taxon>Spermatophyta</taxon>
        <taxon>Magnoliopsida</taxon>
        <taxon>eudicotyledons</taxon>
        <taxon>Gunneridae</taxon>
        <taxon>Pentapetalae</taxon>
        <taxon>rosids</taxon>
        <taxon>malvids</taxon>
        <taxon>Sapindales</taxon>
        <taxon>Meliaceae</taxon>
        <taxon>Melia</taxon>
    </lineage>
</organism>
<gene>
    <name evidence="1" type="ORF">OWV82_015395</name>
</gene>
<dbReference type="Proteomes" id="UP001164539">
    <property type="component" value="Chromosome 8"/>
</dbReference>
<protein>
    <submittedName>
        <fullName evidence="1">Protein GLUTAMINE DUMPER like</fullName>
    </submittedName>
</protein>
<name>A0ACC1XSK4_MELAZ</name>
<comment type="caution">
    <text evidence="1">The sequence shown here is derived from an EMBL/GenBank/DDBJ whole genome shotgun (WGS) entry which is preliminary data.</text>
</comment>
<reference evidence="1 2" key="1">
    <citation type="journal article" date="2023" name="Science">
        <title>Complex scaffold remodeling in plant triterpene biosynthesis.</title>
        <authorList>
            <person name="De La Pena R."/>
            <person name="Hodgson H."/>
            <person name="Liu J.C."/>
            <person name="Stephenson M.J."/>
            <person name="Martin A.C."/>
            <person name="Owen C."/>
            <person name="Harkess A."/>
            <person name="Leebens-Mack J."/>
            <person name="Jimenez L.E."/>
            <person name="Osbourn A."/>
            <person name="Sattely E.S."/>
        </authorList>
    </citation>
    <scope>NUCLEOTIDE SEQUENCE [LARGE SCALE GENOMIC DNA]</scope>
    <source>
        <strain evidence="2">cv. JPN11</strain>
        <tissue evidence="1">Leaf</tissue>
    </source>
</reference>